<dbReference type="EMBL" id="LAZR01004487">
    <property type="protein sequence ID" value="KKN08159.1"/>
    <property type="molecule type" value="Genomic_DNA"/>
</dbReference>
<comment type="caution">
    <text evidence="2">The sequence shown here is derived from an EMBL/GenBank/DDBJ whole genome shotgun (WGS) entry which is preliminary data.</text>
</comment>
<sequence length="102" mass="11812">MMGFMELVLWIVGGLLGFTVLFIAGVLIFFLVMEDHRDCATFIFPDWRCNICHHRAQLSPLHIEHHIRCENNPKSRPKLRKVVGFEKTEKVARFGGFGKDKL</sequence>
<name>A0A0F9MR59_9ZZZZ</name>
<evidence type="ECO:0000313" key="2">
    <source>
        <dbReference type="EMBL" id="KKN08159.1"/>
    </source>
</evidence>
<keyword evidence="1" id="KW-0472">Membrane</keyword>
<gene>
    <name evidence="2" type="ORF">LCGC14_1059360</name>
</gene>
<keyword evidence="1" id="KW-1133">Transmembrane helix</keyword>
<evidence type="ECO:0000256" key="1">
    <source>
        <dbReference type="SAM" id="Phobius"/>
    </source>
</evidence>
<reference evidence="2" key="1">
    <citation type="journal article" date="2015" name="Nature">
        <title>Complex archaea that bridge the gap between prokaryotes and eukaryotes.</title>
        <authorList>
            <person name="Spang A."/>
            <person name="Saw J.H."/>
            <person name="Jorgensen S.L."/>
            <person name="Zaremba-Niedzwiedzka K."/>
            <person name="Martijn J."/>
            <person name="Lind A.E."/>
            <person name="van Eijk R."/>
            <person name="Schleper C."/>
            <person name="Guy L."/>
            <person name="Ettema T.J."/>
        </authorList>
    </citation>
    <scope>NUCLEOTIDE SEQUENCE</scope>
</reference>
<organism evidence="2">
    <name type="scientific">marine sediment metagenome</name>
    <dbReference type="NCBI Taxonomy" id="412755"/>
    <lineage>
        <taxon>unclassified sequences</taxon>
        <taxon>metagenomes</taxon>
        <taxon>ecological metagenomes</taxon>
    </lineage>
</organism>
<feature type="transmembrane region" description="Helical" evidence="1">
    <location>
        <begin position="7"/>
        <end position="33"/>
    </location>
</feature>
<keyword evidence="1" id="KW-0812">Transmembrane</keyword>
<dbReference type="AlphaFoldDB" id="A0A0F9MR59"/>
<protein>
    <submittedName>
        <fullName evidence="2">Uncharacterized protein</fullName>
    </submittedName>
</protein>
<proteinExistence type="predicted"/>
<accession>A0A0F9MR59</accession>